<comment type="similarity">
    <text evidence="3">Belongs to the protein disulfide isomerase family.</text>
</comment>
<dbReference type="EnsemblMetazoa" id="SMAR012717-RA">
    <property type="protein sequence ID" value="SMAR012717-PA"/>
    <property type="gene ID" value="SMAR012717"/>
</dbReference>
<keyword evidence="8" id="KW-1015">Disulfide bond</keyword>
<keyword evidence="9" id="KW-0413">Isomerase</keyword>
<evidence type="ECO:0000256" key="8">
    <source>
        <dbReference type="ARBA" id="ARBA00023157"/>
    </source>
</evidence>
<dbReference type="OMA" id="TMRLISM"/>
<name>T1JFV2_STRMM</name>
<reference evidence="14" key="1">
    <citation type="submission" date="2011-05" db="EMBL/GenBank/DDBJ databases">
        <authorList>
            <person name="Richards S.R."/>
            <person name="Qu J."/>
            <person name="Jiang H."/>
            <person name="Jhangiani S.N."/>
            <person name="Agravi P."/>
            <person name="Goodspeed R."/>
            <person name="Gross S."/>
            <person name="Mandapat C."/>
            <person name="Jackson L."/>
            <person name="Mathew T."/>
            <person name="Pu L."/>
            <person name="Thornton R."/>
            <person name="Saada N."/>
            <person name="Wilczek-Boney K.B."/>
            <person name="Lee S."/>
            <person name="Kovar C."/>
            <person name="Wu Y."/>
            <person name="Scherer S.E."/>
            <person name="Worley K.C."/>
            <person name="Muzny D.M."/>
            <person name="Gibbs R."/>
        </authorList>
    </citation>
    <scope>NUCLEOTIDE SEQUENCE</scope>
    <source>
        <strain evidence="14">Brora</strain>
    </source>
</reference>
<evidence type="ECO:0000313" key="14">
    <source>
        <dbReference type="Proteomes" id="UP000014500"/>
    </source>
</evidence>
<evidence type="ECO:0000256" key="2">
    <source>
        <dbReference type="ARBA" id="ARBA00004319"/>
    </source>
</evidence>
<dbReference type="EMBL" id="JH432185">
    <property type="status" value="NOT_ANNOTATED_CDS"/>
    <property type="molecule type" value="Genomic_DNA"/>
</dbReference>
<evidence type="ECO:0000256" key="7">
    <source>
        <dbReference type="ARBA" id="ARBA00022824"/>
    </source>
</evidence>
<protein>
    <recommendedName>
        <fullName evidence="4">protein disulfide-isomerase</fullName>
        <ecNumber evidence="4">5.3.4.1</ecNumber>
    </recommendedName>
</protein>
<dbReference type="GO" id="GO:0005788">
    <property type="term" value="C:endoplasmic reticulum lumen"/>
    <property type="evidence" value="ECO:0007669"/>
    <property type="project" value="UniProtKB-SubCell"/>
</dbReference>
<evidence type="ECO:0000313" key="13">
    <source>
        <dbReference type="EnsemblMetazoa" id="SMAR012717-PA"/>
    </source>
</evidence>
<dbReference type="Gene3D" id="3.40.30.10">
    <property type="entry name" value="Glutaredoxin"/>
    <property type="match status" value="4"/>
</dbReference>
<dbReference type="STRING" id="126957.T1JFV2"/>
<dbReference type="CDD" id="cd02961">
    <property type="entry name" value="PDI_a_family"/>
    <property type="match status" value="1"/>
</dbReference>
<dbReference type="HOGENOM" id="CLU_025879_1_0_1"/>
<comment type="catalytic activity">
    <reaction evidence="1">
        <text>Catalyzes the rearrangement of -S-S- bonds in proteins.</text>
        <dbReference type="EC" id="5.3.4.1"/>
    </reaction>
</comment>
<feature type="compositionally biased region" description="Basic and acidic residues" evidence="11">
    <location>
        <begin position="366"/>
        <end position="384"/>
    </location>
</feature>
<keyword evidence="7" id="KW-0256">Endoplasmic reticulum</keyword>
<keyword evidence="5" id="KW-0732">Signal</keyword>
<dbReference type="PhylomeDB" id="T1JFV2"/>
<comment type="subcellular location">
    <subcellularLocation>
        <location evidence="2">Endoplasmic reticulum lumen</location>
    </subcellularLocation>
</comment>
<sequence>MELTTNAPWCGHCKALAPEYAKAAQKLEEEGSEIKLGKVDATEEPQLAEKHEVRGYPTLVFFRDGKPMPYGGGRTSDEIISWLKKKTGPAAKTLASAEEAEAFKEAHPVVIIGYFQDVTSDGAKTFLEVAASIDDIPFGITSDETVVKKDDEATTPSVVLFKKFDERRNEYSEEVTTLGLTKFISINSMPLVTEFSHETAQKIFGGEIKSHALLFSSKAASDFAEKQKVFLAVAEKYRGRVLFVSIDTDVDENGRILEFFGITTEELPSIRLIRLEDDMTKFKPESNEISESYLTKYVQQFVEGKLKAHFVEPNAARRLGQKSSQDAPWCGHCKQLAPILRSIGREIQGGFVDSCRENRFDDHRVQRRAHDGRPREILETKGEYGRAPPEQAINYDGARTLEGLTEFLNSGGKIKKVQETEEEEEEDDDDDDKKKDKDEL</sequence>
<accession>T1JFV2</accession>
<evidence type="ECO:0000256" key="6">
    <source>
        <dbReference type="ARBA" id="ARBA00022737"/>
    </source>
</evidence>
<evidence type="ECO:0000256" key="1">
    <source>
        <dbReference type="ARBA" id="ARBA00001182"/>
    </source>
</evidence>
<dbReference type="CDD" id="cd02981">
    <property type="entry name" value="PDI_b_family"/>
    <property type="match status" value="1"/>
</dbReference>
<dbReference type="Proteomes" id="UP000014500">
    <property type="component" value="Unassembled WGS sequence"/>
</dbReference>
<dbReference type="Pfam" id="PF13848">
    <property type="entry name" value="Thioredoxin_6"/>
    <property type="match status" value="1"/>
</dbReference>
<evidence type="ECO:0000256" key="4">
    <source>
        <dbReference type="ARBA" id="ARBA00012723"/>
    </source>
</evidence>
<dbReference type="PANTHER" id="PTHR18929">
    <property type="entry name" value="PROTEIN DISULFIDE ISOMERASE"/>
    <property type="match status" value="1"/>
</dbReference>
<evidence type="ECO:0000256" key="11">
    <source>
        <dbReference type="SAM" id="MobiDB-lite"/>
    </source>
</evidence>
<evidence type="ECO:0000256" key="10">
    <source>
        <dbReference type="ARBA" id="ARBA00023284"/>
    </source>
</evidence>
<dbReference type="PANTHER" id="PTHR18929:SF240">
    <property type="entry name" value="PROTEIN DISULFIDE-ISOMERASE"/>
    <property type="match status" value="1"/>
</dbReference>
<dbReference type="AlphaFoldDB" id="T1JFV2"/>
<evidence type="ECO:0000256" key="9">
    <source>
        <dbReference type="ARBA" id="ARBA00023235"/>
    </source>
</evidence>
<feature type="compositionally biased region" description="Acidic residues" evidence="11">
    <location>
        <begin position="420"/>
        <end position="431"/>
    </location>
</feature>
<dbReference type="InterPro" id="IPR013766">
    <property type="entry name" value="Thioredoxin_domain"/>
</dbReference>
<dbReference type="GO" id="GO:0034976">
    <property type="term" value="P:response to endoplasmic reticulum stress"/>
    <property type="evidence" value="ECO:0007669"/>
    <property type="project" value="TreeGrafter"/>
</dbReference>
<dbReference type="GO" id="GO:0006457">
    <property type="term" value="P:protein folding"/>
    <property type="evidence" value="ECO:0007669"/>
    <property type="project" value="TreeGrafter"/>
</dbReference>
<dbReference type="Pfam" id="PF00085">
    <property type="entry name" value="Thioredoxin"/>
    <property type="match status" value="1"/>
</dbReference>
<feature type="domain" description="Thioredoxin" evidence="12">
    <location>
        <begin position="1"/>
        <end position="88"/>
    </location>
</feature>
<dbReference type="PROSITE" id="PS51352">
    <property type="entry name" value="THIOREDOXIN_2"/>
    <property type="match status" value="1"/>
</dbReference>
<proteinExistence type="inferred from homology"/>
<dbReference type="InterPro" id="IPR036249">
    <property type="entry name" value="Thioredoxin-like_sf"/>
</dbReference>
<feature type="region of interest" description="Disordered" evidence="11">
    <location>
        <begin position="409"/>
        <end position="440"/>
    </location>
</feature>
<dbReference type="SUPFAM" id="SSF52833">
    <property type="entry name" value="Thioredoxin-like"/>
    <property type="match status" value="4"/>
</dbReference>
<dbReference type="CDD" id="cd02982">
    <property type="entry name" value="PDI_b'_family"/>
    <property type="match status" value="1"/>
</dbReference>
<keyword evidence="10" id="KW-0676">Redox-active center</keyword>
<feature type="region of interest" description="Disordered" evidence="11">
    <location>
        <begin position="366"/>
        <end position="391"/>
    </location>
</feature>
<keyword evidence="14" id="KW-1185">Reference proteome</keyword>
<dbReference type="EC" id="5.3.4.1" evidence="4"/>
<evidence type="ECO:0000259" key="12">
    <source>
        <dbReference type="PROSITE" id="PS51352"/>
    </source>
</evidence>
<dbReference type="FunFam" id="3.40.30.10:FF:000042">
    <property type="entry name" value="protein disulfide-isomerase A2"/>
    <property type="match status" value="1"/>
</dbReference>
<dbReference type="FunFam" id="3.40.30.10:FF:000030">
    <property type="entry name" value="Protein disulfide-isomerase"/>
    <property type="match status" value="1"/>
</dbReference>
<evidence type="ECO:0000256" key="5">
    <source>
        <dbReference type="ARBA" id="ARBA00022729"/>
    </source>
</evidence>
<keyword evidence="6" id="KW-0677">Repeat</keyword>
<evidence type="ECO:0000256" key="3">
    <source>
        <dbReference type="ARBA" id="ARBA00006347"/>
    </source>
</evidence>
<dbReference type="eggNOG" id="KOG0190">
    <property type="taxonomic scope" value="Eukaryota"/>
</dbReference>
<dbReference type="GO" id="GO:0003756">
    <property type="term" value="F:protein disulfide isomerase activity"/>
    <property type="evidence" value="ECO:0007669"/>
    <property type="project" value="UniProtKB-EC"/>
</dbReference>
<organism evidence="13 14">
    <name type="scientific">Strigamia maritima</name>
    <name type="common">European centipede</name>
    <name type="synonym">Geophilus maritimus</name>
    <dbReference type="NCBI Taxonomy" id="126957"/>
    <lineage>
        <taxon>Eukaryota</taxon>
        <taxon>Metazoa</taxon>
        <taxon>Ecdysozoa</taxon>
        <taxon>Arthropoda</taxon>
        <taxon>Myriapoda</taxon>
        <taxon>Chilopoda</taxon>
        <taxon>Pleurostigmophora</taxon>
        <taxon>Geophilomorpha</taxon>
        <taxon>Linotaeniidae</taxon>
        <taxon>Strigamia</taxon>
    </lineage>
</organism>
<reference evidence="13" key="2">
    <citation type="submission" date="2015-02" db="UniProtKB">
        <authorList>
            <consortium name="EnsemblMetazoa"/>
        </authorList>
    </citation>
    <scope>IDENTIFICATION</scope>
</reference>